<feature type="domain" description="Polysaccharide lyase family 8 C-terminal" evidence="9">
    <location>
        <begin position="607"/>
        <end position="673"/>
    </location>
</feature>
<feature type="chain" id="PRO_5046556127" evidence="7">
    <location>
        <begin position="22"/>
        <end position="709"/>
    </location>
</feature>
<evidence type="ECO:0000313" key="12">
    <source>
        <dbReference type="Proteomes" id="UP001595805"/>
    </source>
</evidence>
<dbReference type="GO" id="GO:0016829">
    <property type="term" value="F:lyase activity"/>
    <property type="evidence" value="ECO:0007669"/>
    <property type="project" value="UniProtKB-KW"/>
</dbReference>
<dbReference type="InterPro" id="IPR008929">
    <property type="entry name" value="Chondroitin_lyas"/>
</dbReference>
<feature type="signal peptide" evidence="7">
    <location>
        <begin position="1"/>
        <end position="21"/>
    </location>
</feature>
<organism evidence="11 12">
    <name type="scientific">Algoriphagus namhaensis</name>
    <dbReference type="NCBI Taxonomy" id="915353"/>
    <lineage>
        <taxon>Bacteria</taxon>
        <taxon>Pseudomonadati</taxon>
        <taxon>Bacteroidota</taxon>
        <taxon>Cytophagia</taxon>
        <taxon>Cytophagales</taxon>
        <taxon>Cyclobacteriaceae</taxon>
        <taxon>Algoriphagus</taxon>
    </lineage>
</organism>
<evidence type="ECO:0000256" key="5">
    <source>
        <dbReference type="ARBA" id="ARBA00022837"/>
    </source>
</evidence>
<feature type="domain" description="Polysaccharide lyase family 8 central" evidence="8">
    <location>
        <begin position="345"/>
        <end position="592"/>
    </location>
</feature>
<reference evidence="12" key="1">
    <citation type="journal article" date="2019" name="Int. J. Syst. Evol. Microbiol.">
        <title>The Global Catalogue of Microorganisms (GCM) 10K type strain sequencing project: providing services to taxonomists for standard genome sequencing and annotation.</title>
        <authorList>
            <consortium name="The Broad Institute Genomics Platform"/>
            <consortium name="The Broad Institute Genome Sequencing Center for Infectious Disease"/>
            <person name="Wu L."/>
            <person name="Ma J."/>
        </authorList>
    </citation>
    <scope>NUCLEOTIDE SEQUENCE [LARGE SCALE GENOMIC DNA]</scope>
    <source>
        <strain evidence="12">CCUG 60523</strain>
    </source>
</reference>
<dbReference type="RefSeq" id="WP_377905682.1">
    <property type="nucleotide sequence ID" value="NZ_JBHRZS010000007.1"/>
</dbReference>
<evidence type="ECO:0000259" key="10">
    <source>
        <dbReference type="Pfam" id="PF08124"/>
    </source>
</evidence>
<name>A0ABV8ARL8_9BACT</name>
<dbReference type="InterPro" id="IPR004103">
    <property type="entry name" value="Lyase_8_C"/>
</dbReference>
<dbReference type="InterPro" id="IPR012970">
    <property type="entry name" value="Lyase_8_alpha_N"/>
</dbReference>
<dbReference type="Gene3D" id="2.60.220.10">
    <property type="entry name" value="Polysaccharide lyase family 8-like, C-terminal"/>
    <property type="match status" value="1"/>
</dbReference>
<dbReference type="InterPro" id="IPR011071">
    <property type="entry name" value="Lyase_8-like_C"/>
</dbReference>
<protein>
    <submittedName>
        <fullName evidence="11">Polysaccharide lyase family 8 super-sandwich domain-containing protein</fullName>
    </submittedName>
</protein>
<comment type="cofactor">
    <cofactor evidence="1">
        <name>Ca(2+)</name>
        <dbReference type="ChEBI" id="CHEBI:29108"/>
    </cofactor>
</comment>
<dbReference type="Pfam" id="PF02278">
    <property type="entry name" value="Lyase_8"/>
    <property type="match status" value="1"/>
</dbReference>
<dbReference type="Proteomes" id="UP001595805">
    <property type="component" value="Unassembled WGS sequence"/>
</dbReference>
<dbReference type="PANTHER" id="PTHR38481">
    <property type="entry name" value="HYALURONATE LYASE"/>
    <property type="match status" value="1"/>
</dbReference>
<dbReference type="InterPro" id="IPR003159">
    <property type="entry name" value="Lyase_8_central_dom"/>
</dbReference>
<dbReference type="Gene3D" id="2.70.98.10">
    <property type="match status" value="1"/>
</dbReference>
<comment type="caution">
    <text evidence="11">The sequence shown here is derived from an EMBL/GenBank/DDBJ whole genome shotgun (WGS) entry which is preliminary data.</text>
</comment>
<dbReference type="Gene3D" id="1.50.10.100">
    <property type="entry name" value="Chondroitin AC/alginate lyase"/>
    <property type="match status" value="1"/>
</dbReference>
<evidence type="ECO:0000259" key="8">
    <source>
        <dbReference type="Pfam" id="PF02278"/>
    </source>
</evidence>
<dbReference type="EMBL" id="JBHRZS010000007">
    <property type="protein sequence ID" value="MFC3880354.1"/>
    <property type="molecule type" value="Genomic_DNA"/>
</dbReference>
<dbReference type="SUPFAM" id="SSF48230">
    <property type="entry name" value="Chondroitin AC/alginate lyase"/>
    <property type="match status" value="1"/>
</dbReference>
<dbReference type="InterPro" id="IPR014718">
    <property type="entry name" value="GH-type_carb-bd"/>
</dbReference>
<dbReference type="SUPFAM" id="SSF49863">
    <property type="entry name" value="Hyaluronate lyase-like, C-terminal domain"/>
    <property type="match status" value="1"/>
</dbReference>
<evidence type="ECO:0000256" key="4">
    <source>
        <dbReference type="ARBA" id="ARBA00022729"/>
    </source>
</evidence>
<dbReference type="SUPFAM" id="SSF74650">
    <property type="entry name" value="Galactose mutarotase-like"/>
    <property type="match status" value="1"/>
</dbReference>
<comment type="similarity">
    <text evidence="2">Belongs to the polysaccharide lyase 8 family.</text>
</comment>
<evidence type="ECO:0000256" key="2">
    <source>
        <dbReference type="ARBA" id="ARBA00006699"/>
    </source>
</evidence>
<evidence type="ECO:0000256" key="3">
    <source>
        <dbReference type="ARBA" id="ARBA00011245"/>
    </source>
</evidence>
<evidence type="ECO:0000313" key="11">
    <source>
        <dbReference type="EMBL" id="MFC3880354.1"/>
    </source>
</evidence>
<evidence type="ECO:0000259" key="9">
    <source>
        <dbReference type="Pfam" id="PF02884"/>
    </source>
</evidence>
<evidence type="ECO:0000256" key="6">
    <source>
        <dbReference type="ARBA" id="ARBA00023239"/>
    </source>
</evidence>
<proteinExistence type="inferred from homology"/>
<evidence type="ECO:0000256" key="7">
    <source>
        <dbReference type="SAM" id="SignalP"/>
    </source>
</evidence>
<dbReference type="PANTHER" id="PTHR38481:SF1">
    <property type="entry name" value="HYALURONATE LYASE"/>
    <property type="match status" value="1"/>
</dbReference>
<dbReference type="Pfam" id="PF02884">
    <property type="entry name" value="Lyase_8_C"/>
    <property type="match status" value="1"/>
</dbReference>
<keyword evidence="6 11" id="KW-0456">Lyase</keyword>
<gene>
    <name evidence="11" type="ORF">ACFOSV_09220</name>
</gene>
<dbReference type="InterPro" id="IPR038970">
    <property type="entry name" value="Lyase_8"/>
</dbReference>
<keyword evidence="12" id="KW-1185">Reference proteome</keyword>
<dbReference type="Pfam" id="PF08124">
    <property type="entry name" value="Lyase_8_N"/>
    <property type="match status" value="1"/>
</dbReference>
<comment type="subunit">
    <text evidence="3">Monomer.</text>
</comment>
<evidence type="ECO:0000256" key="1">
    <source>
        <dbReference type="ARBA" id="ARBA00001913"/>
    </source>
</evidence>
<keyword evidence="4 7" id="KW-0732">Signal</keyword>
<accession>A0ABV8ARL8</accession>
<dbReference type="InterPro" id="IPR011013">
    <property type="entry name" value="Gal_mutarotase_sf_dom"/>
</dbReference>
<feature type="domain" description="Polysaccharide lyase 8 N-terminal alpha-helical" evidence="10">
    <location>
        <begin position="46"/>
        <end position="314"/>
    </location>
</feature>
<sequence length="709" mass="80385">MKSFSFFFACCLTLFVSPLFAQQEDFKVIEGRIFSEYHSQYNTGAADKESSNYLASMADNGSWPDLNYASKSMTGWPADKHLKRLGIISRSYIKSKSKYFQDPEVHAKIVKGLEYWTSLSPEPTSDNWWWTSISVPKEVGGILILMRRGKEGICKPLENKMLEWMNKYVSIYKTPGSDGSNLTDIAQHMIMQAVLTENSDLLKEAVDVTSKSIKISNGEGIQRDFSFHAHGPELYIHGYGREYLLGIRNVAVYVKDTQFEFSKDQIALISNFMRKGYLNVIRGKYIDYAVIGRGIARSNNTRTNASLVEQIRDIDIDEHRAEYDQAIARINEDADPGAGVKPSNTNYWRSDYMVHNRPEFMVSVNNASSRSIRTESGNGENLKGHWLTEGAMFIAMRGNEYYNIFPNWQWYRIPGTTTPENKNLKKRTNWHAKSGNASFVGGVSDGLNGVSVYKMNDYETKAQKSWFFFDDIIVCLGTGIFGDRSEKIGTTLNQVHLRGDVWVAKDSNFDKIPKGLQEYKDGVKWVYHDGVGYYFPSAQNVVLSAQVQKGSWSEINSNSSAKTIEAEIFNLWIDHGSNPKYKSYEYMLTPGVADYQTASSKPVDKIKILSNKTFAQVVKDERKDLYGMVFYEKASFEWDNNKVSVNQPSLIQLQRVDEKTWKIHAAEPTQTLKGNLVVSIRLEGVDKTVTFKLPEGDLAGSTVSQTVEF</sequence>
<keyword evidence="5" id="KW-0106">Calcium</keyword>